<evidence type="ECO:0000313" key="9">
    <source>
        <dbReference type="Proteomes" id="UP000239237"/>
    </source>
</evidence>
<evidence type="ECO:0000313" key="8">
    <source>
        <dbReference type="Proteomes" id="UP000237923"/>
    </source>
</evidence>
<accession>A0A2N9KAJ9</accession>
<reference evidence="7 8" key="1">
    <citation type="submission" date="2018-02" db="EMBL/GenBank/DDBJ databases">
        <authorList>
            <person name="Cohen D.B."/>
            <person name="Kent A.D."/>
        </authorList>
    </citation>
    <scope>NUCLEOTIDE SEQUENCE [LARGE SCALE GENOMIC DNA]</scope>
    <source>
        <strain evidence="7 8">CECT 9216</strain>
    </source>
</reference>
<feature type="transmembrane region" description="Helical" evidence="5">
    <location>
        <begin position="12"/>
        <end position="30"/>
    </location>
</feature>
<proteinExistence type="predicted"/>
<evidence type="ECO:0000256" key="2">
    <source>
        <dbReference type="ARBA" id="ARBA00022692"/>
    </source>
</evidence>
<dbReference type="KEGG" id="lsu:A6B45_03680"/>
<dbReference type="RefSeq" id="WP_072613405.1">
    <property type="nucleotide sequence ID" value="NZ_CAURUR010000001.1"/>
</dbReference>
<keyword evidence="4 5" id="KW-0472">Membrane</keyword>
<dbReference type="GO" id="GO:0034257">
    <property type="term" value="F:nicotinamide riboside transmembrane transporter activity"/>
    <property type="evidence" value="ECO:0007669"/>
    <property type="project" value="InterPro"/>
</dbReference>
<feature type="transmembrane region" description="Helical" evidence="5">
    <location>
        <begin position="50"/>
        <end position="70"/>
    </location>
</feature>
<evidence type="ECO:0000256" key="4">
    <source>
        <dbReference type="ARBA" id="ARBA00023136"/>
    </source>
</evidence>
<dbReference type="GO" id="GO:0016020">
    <property type="term" value="C:membrane"/>
    <property type="evidence" value="ECO:0007669"/>
    <property type="project" value="UniProtKB-SubCell"/>
</dbReference>
<dbReference type="Pfam" id="PF04973">
    <property type="entry name" value="NMN_transporter"/>
    <property type="match status" value="1"/>
</dbReference>
<evidence type="ECO:0000313" key="7">
    <source>
        <dbReference type="EMBL" id="SPE07057.1"/>
    </source>
</evidence>
<gene>
    <name evidence="6" type="ORF">LES8486_00764</name>
    <name evidence="7" type="ORF">LES9216_00911</name>
</gene>
<evidence type="ECO:0000256" key="3">
    <source>
        <dbReference type="ARBA" id="ARBA00022989"/>
    </source>
</evidence>
<feature type="transmembrane region" description="Helical" evidence="5">
    <location>
        <begin position="77"/>
        <end position="96"/>
    </location>
</feature>
<feature type="transmembrane region" description="Helical" evidence="5">
    <location>
        <begin position="136"/>
        <end position="156"/>
    </location>
</feature>
<evidence type="ECO:0000256" key="1">
    <source>
        <dbReference type="ARBA" id="ARBA00004141"/>
    </source>
</evidence>
<comment type="subcellular location">
    <subcellularLocation>
        <location evidence="1">Membrane</location>
        <topology evidence="1">Multi-pass membrane protein</topology>
    </subcellularLocation>
</comment>
<keyword evidence="3 5" id="KW-1133">Transmembrane helix</keyword>
<sequence>MLTLMQKLNRSRIVDIVGILIVIFMAYSSGYLFNNLTNIEMFAHDNWAKYVPFGIISVVSSSLSIISTRLTSRLNKFGNVVGTINTLISGTIDFMLGNSGAILTYPLSFLINAASVGGWMHYGDKRVNRVIDFKKLFFVMVLGVIALSFGLNYLAFQSTSPLFWLSSTVFALSLIPNVMNIFKIEDQWLFWIVYNVVQLAKALTQGNFANVGKYLYYIANSSVAYPVWRAKRQNNKL</sequence>
<dbReference type="Proteomes" id="UP000239237">
    <property type="component" value="Unassembled WGS sequence"/>
</dbReference>
<organism evidence="7 8">
    <name type="scientific">Leuconostoc suionicum</name>
    <dbReference type="NCBI Taxonomy" id="1511761"/>
    <lineage>
        <taxon>Bacteria</taxon>
        <taxon>Bacillati</taxon>
        <taxon>Bacillota</taxon>
        <taxon>Bacilli</taxon>
        <taxon>Lactobacillales</taxon>
        <taxon>Lactobacillaceae</taxon>
        <taxon>Leuconostoc</taxon>
    </lineage>
</organism>
<dbReference type="Proteomes" id="UP000237923">
    <property type="component" value="Unassembled WGS sequence"/>
</dbReference>
<dbReference type="AlphaFoldDB" id="A0A2N9KAJ9"/>
<evidence type="ECO:0000313" key="6">
    <source>
        <dbReference type="EMBL" id="SPD91778.1"/>
    </source>
</evidence>
<feature type="transmembrane region" description="Helical" evidence="5">
    <location>
        <begin position="102"/>
        <end position="124"/>
    </location>
</feature>
<keyword evidence="9" id="KW-1185">Reference proteome</keyword>
<feature type="transmembrane region" description="Helical" evidence="5">
    <location>
        <begin position="162"/>
        <end position="182"/>
    </location>
</feature>
<evidence type="ECO:0000256" key="5">
    <source>
        <dbReference type="SAM" id="Phobius"/>
    </source>
</evidence>
<name>A0A2N9KAJ9_9LACO</name>
<dbReference type="EMBL" id="OKQR01000001">
    <property type="protein sequence ID" value="SPD91778.1"/>
    <property type="molecule type" value="Genomic_DNA"/>
</dbReference>
<protein>
    <submittedName>
        <fullName evidence="7">Nicotinamide mononucleotide transporter</fullName>
    </submittedName>
</protein>
<reference evidence="6 9" key="2">
    <citation type="submission" date="2018-02" db="EMBL/GenBank/DDBJ databases">
        <authorList>
            <person name="Rodrigo-Torres L."/>
            <person name="Arahal R. D."/>
            <person name="Lucena T."/>
        </authorList>
    </citation>
    <scope>NUCLEOTIDE SEQUENCE [LARGE SCALE GENOMIC DNA]</scope>
    <source>
        <strain evidence="6 9">CECT 8486</strain>
    </source>
</reference>
<dbReference type="EMBL" id="OKQU01000001">
    <property type="protein sequence ID" value="SPE07057.1"/>
    <property type="molecule type" value="Genomic_DNA"/>
</dbReference>
<keyword evidence="2 5" id="KW-0812">Transmembrane</keyword>
<dbReference type="InterPro" id="IPR006419">
    <property type="entry name" value="NMN_transpt_PnuC"/>
</dbReference>
<dbReference type="GeneID" id="99673879"/>